<dbReference type="OrthoDB" id="3263at2157"/>
<dbReference type="PANTHER" id="PTHR33608">
    <property type="entry name" value="BLL2464 PROTEIN"/>
    <property type="match status" value="1"/>
</dbReference>
<organism evidence="3 4">
    <name type="scientific">Methanococcus aeolicus (strain ATCC BAA-1280 / DSM 17508 / OCM 812 / Nankai-3)</name>
    <dbReference type="NCBI Taxonomy" id="419665"/>
    <lineage>
        <taxon>Archaea</taxon>
        <taxon>Methanobacteriati</taxon>
        <taxon>Methanobacteriota</taxon>
        <taxon>Methanomada group</taxon>
        <taxon>Methanococci</taxon>
        <taxon>Methanococcales</taxon>
        <taxon>Methanococcaceae</taxon>
        <taxon>Methanococcus</taxon>
    </lineage>
</organism>
<name>A6UU21_META3</name>
<evidence type="ECO:0000313" key="3">
    <source>
        <dbReference type="EMBL" id="ABR55993.1"/>
    </source>
</evidence>
<feature type="domain" description="DUF58" evidence="2">
    <location>
        <begin position="190"/>
        <end position="254"/>
    </location>
</feature>
<evidence type="ECO:0000256" key="1">
    <source>
        <dbReference type="SAM" id="Phobius"/>
    </source>
</evidence>
<dbReference type="Proteomes" id="UP000001106">
    <property type="component" value="Chromosome"/>
</dbReference>
<dbReference type="RefSeq" id="WP_011973125.1">
    <property type="nucleotide sequence ID" value="NC_009635.1"/>
</dbReference>
<protein>
    <recommendedName>
        <fullName evidence="2">DUF58 domain-containing protein</fullName>
    </recommendedName>
</protein>
<keyword evidence="1" id="KW-0812">Transmembrane</keyword>
<dbReference type="HOGENOM" id="CLU_052301_0_0_2"/>
<keyword evidence="1" id="KW-1133">Transmembrane helix</keyword>
<keyword evidence="1" id="KW-0472">Membrane</keyword>
<dbReference type="Pfam" id="PF01882">
    <property type="entry name" value="DUF58"/>
    <property type="match status" value="1"/>
</dbReference>
<dbReference type="GeneID" id="5326366"/>
<evidence type="ECO:0000259" key="2">
    <source>
        <dbReference type="Pfam" id="PF01882"/>
    </source>
</evidence>
<dbReference type="EMBL" id="CP000743">
    <property type="protein sequence ID" value="ABR55993.1"/>
    <property type="molecule type" value="Genomic_DNA"/>
</dbReference>
<dbReference type="eggNOG" id="arCOG02742">
    <property type="taxonomic scope" value="Archaea"/>
</dbReference>
<reference evidence="3" key="1">
    <citation type="submission" date="2007-06" db="EMBL/GenBank/DDBJ databases">
        <title>Complete sequence of Methanococcus aeolicus Nankai-3.</title>
        <authorList>
            <consortium name="US DOE Joint Genome Institute"/>
            <person name="Copeland A."/>
            <person name="Lucas S."/>
            <person name="Lapidus A."/>
            <person name="Barry K."/>
            <person name="Glavina del Rio T."/>
            <person name="Dalin E."/>
            <person name="Tice H."/>
            <person name="Pitluck S."/>
            <person name="Chain P."/>
            <person name="Malfatti S."/>
            <person name="Shin M."/>
            <person name="Vergez L."/>
            <person name="Schmutz J."/>
            <person name="Larimer F."/>
            <person name="Land M."/>
            <person name="Hauser L."/>
            <person name="Kyrpides N."/>
            <person name="Lykidis A."/>
            <person name="Sieprawska-Lupa M."/>
            <person name="Whitman W.B."/>
            <person name="Richardson P."/>
        </authorList>
    </citation>
    <scope>NUCLEOTIDE SEQUENCE [LARGE SCALE GENOMIC DNA]</scope>
    <source>
        <strain evidence="3">Nankai-3</strain>
    </source>
</reference>
<sequence length="415" mass="48709">MGKGNKEEILVITSLLLFVQGYLYVNIIPVMIGIGILLYILTIRISFNPEIEIAMINPKYEFVDNEYINLKFKIKNNSKIPYNIEIKNNNFYFDWDFEKTTVNKQEEIEYGVKLTPKKTGSFNFKDFEFRISDINNIYFKDIKLNYEYAFEVYPSIDSLKKQMKINKNIKLGKEMLDDIKMGVRNVEFEELRDYVVGEDYRFIDWNASSKKDRLIVKTFLSEKEAPTYILVDVSSEFRRELQLNKSKVKHISAIVQGMINSVVARKKQCIVIFFDNNSIKETMQVYNIDSVKKTINKYLKPIRGFPNLNFRKRKENKLIYQINKNIVGGNVIIITDGALRYNELINLHKELKNKNTDLYIISLNSILYLGDSQLNKDTIPKIYKKYIEREQIINQLNYLCPTIDIGPKDKIGGKL</sequence>
<dbReference type="KEGG" id="mae:Maeo_0407"/>
<dbReference type="AlphaFoldDB" id="A6UU21"/>
<dbReference type="STRING" id="419665.Maeo_0407"/>
<proteinExistence type="predicted"/>
<gene>
    <name evidence="3" type="ordered locus">Maeo_0407</name>
</gene>
<keyword evidence="4" id="KW-1185">Reference proteome</keyword>
<dbReference type="PANTHER" id="PTHR33608:SF6">
    <property type="entry name" value="BLL2464 PROTEIN"/>
    <property type="match status" value="1"/>
</dbReference>
<accession>A6UU21</accession>
<dbReference type="InterPro" id="IPR002881">
    <property type="entry name" value="DUF58"/>
</dbReference>
<evidence type="ECO:0000313" key="4">
    <source>
        <dbReference type="Proteomes" id="UP000001106"/>
    </source>
</evidence>
<feature type="transmembrane region" description="Helical" evidence="1">
    <location>
        <begin position="21"/>
        <end position="41"/>
    </location>
</feature>